<dbReference type="InterPro" id="IPR033310">
    <property type="entry name" value="Mms4/EME1/EME2"/>
</dbReference>
<dbReference type="AlphaFoldDB" id="A0A4S3J2V0"/>
<organism evidence="16 17">
    <name type="scientific">Aspergillus tanneri</name>
    <dbReference type="NCBI Taxonomy" id="1220188"/>
    <lineage>
        <taxon>Eukaryota</taxon>
        <taxon>Fungi</taxon>
        <taxon>Dikarya</taxon>
        <taxon>Ascomycota</taxon>
        <taxon>Pezizomycotina</taxon>
        <taxon>Eurotiomycetes</taxon>
        <taxon>Eurotiomycetidae</taxon>
        <taxon>Eurotiales</taxon>
        <taxon>Aspergillaceae</taxon>
        <taxon>Aspergillus</taxon>
        <taxon>Aspergillus subgen. Circumdati</taxon>
    </lineage>
</organism>
<feature type="region of interest" description="Disordered" evidence="14">
    <location>
        <begin position="506"/>
        <end position="538"/>
    </location>
</feature>
<dbReference type="GO" id="GO:0003677">
    <property type="term" value="F:DNA binding"/>
    <property type="evidence" value="ECO:0007669"/>
    <property type="project" value="InterPro"/>
</dbReference>
<keyword evidence="11" id="KW-0234">DNA repair</keyword>
<dbReference type="GO" id="GO:0031573">
    <property type="term" value="P:mitotic intra-S DNA damage checkpoint signaling"/>
    <property type="evidence" value="ECO:0007669"/>
    <property type="project" value="TreeGrafter"/>
</dbReference>
<dbReference type="VEuPathDB" id="FungiDB:EYZ11_011437"/>
<comment type="caution">
    <text evidence="16">The sequence shown here is derived from an EMBL/GenBank/DDBJ whole genome shotgun (WGS) entry which is preliminary data.</text>
</comment>
<dbReference type="InterPro" id="IPR047521">
    <property type="entry name" value="XPF_nuclease_EME1_ascomycetes"/>
</dbReference>
<dbReference type="STRING" id="1220188.A0A4S3J2V0"/>
<evidence type="ECO:0000256" key="11">
    <source>
        <dbReference type="ARBA" id="ARBA00023204"/>
    </source>
</evidence>
<dbReference type="Gene3D" id="3.40.50.10130">
    <property type="match status" value="1"/>
</dbReference>
<feature type="region of interest" description="Disordered" evidence="14">
    <location>
        <begin position="1"/>
        <end position="83"/>
    </location>
</feature>
<reference evidence="16 17" key="1">
    <citation type="submission" date="2019-03" db="EMBL/GenBank/DDBJ databases">
        <title>The genome sequence of a newly discovered highly antifungal drug resistant Aspergillus species, Aspergillus tanneri NIH 1004.</title>
        <authorList>
            <person name="Mounaud S."/>
            <person name="Singh I."/>
            <person name="Joardar V."/>
            <person name="Pakala S."/>
            <person name="Pakala S."/>
            <person name="Venepally P."/>
            <person name="Hoover J."/>
            <person name="Nierman W."/>
            <person name="Chung J."/>
            <person name="Losada L."/>
        </authorList>
    </citation>
    <scope>NUCLEOTIDE SEQUENCE [LARGE SCALE GENOMIC DNA]</scope>
    <source>
        <strain evidence="16 17">NIH1004</strain>
    </source>
</reference>
<dbReference type="PANTHER" id="PTHR21077:SF5">
    <property type="entry name" value="CROSSOVER JUNCTION ENDONUCLEASE MMS4"/>
    <property type="match status" value="1"/>
</dbReference>
<keyword evidence="13" id="KW-0469">Meiosis</keyword>
<evidence type="ECO:0000256" key="9">
    <source>
        <dbReference type="ARBA" id="ARBA00022842"/>
    </source>
</evidence>
<comment type="subcellular location">
    <subcellularLocation>
        <location evidence="2">Nucleus</location>
    </subcellularLocation>
</comment>
<evidence type="ECO:0000256" key="7">
    <source>
        <dbReference type="ARBA" id="ARBA00022763"/>
    </source>
</evidence>
<dbReference type="GO" id="GO:0005634">
    <property type="term" value="C:nucleus"/>
    <property type="evidence" value="ECO:0007669"/>
    <property type="project" value="UniProtKB-SubCell"/>
</dbReference>
<feature type="compositionally biased region" description="Low complexity" evidence="14">
    <location>
        <begin position="247"/>
        <end position="263"/>
    </location>
</feature>
<evidence type="ECO:0000256" key="14">
    <source>
        <dbReference type="SAM" id="MobiDB-lite"/>
    </source>
</evidence>
<sequence>MYSIKKLKSVNNSRRPNRRKMPDVIDLLSSTPPCPRDPPPPPSTRSRSLPPTPAPSARSQFIPSSDFDIPLSIHDDEIENTSKRRRLSYQSIGASSQNPISKSALNSPVPASRNPLFLFSDEDILPSPSGGPTNARLSAWNGGDSDPVVFTSSAPETVRRGGVTETRTEAITITIDDDDDDDDSANHVYAERRKRDEIEGFSDELVKPDLNGILAMSSRSFEDCSKNDNDRTGLNFSSRTANLLASLESRSNSKSSGRSKPQSTTSRTQYDRDVVDVEEDILDEIAKPRNTIRKKTTTARFMSAEKEARAKEREATKAQRERDKLQEKERKQKLKEEKAREKQLAADIAQVNKLKVDKKESTPEMIVDLASSFEGTSVGNQTVEFMHKLGVELHFCTSEMANIVRWRRKVKARYNTTAGHWEPCPFHIRQEEQVLVFLTAQEFVDMVISSPSTSTDTAPANLDRHVQKLRTTYTDCKPIYLIEGLTGWMRKNQNSRNRAYVAEVRRQMDPEPASSQPSSRKRKPAANKPESSPPIDDDTIEDALLQLQVAHSCLIHHTNAAPETAEWIKNFTEHLSTAPYRQEMMDGRDAAFCMDTGQVKPGDTKSDTFIKMLQEVHRVTASMAYGIAKSANRNGTLTESRIGPAASKRLYKVFMGVDSSSTDV</sequence>
<evidence type="ECO:0000256" key="10">
    <source>
        <dbReference type="ARBA" id="ARBA00023172"/>
    </source>
</evidence>
<evidence type="ECO:0000313" key="16">
    <source>
        <dbReference type="EMBL" id="THC89120.1"/>
    </source>
</evidence>
<evidence type="ECO:0000256" key="5">
    <source>
        <dbReference type="ARBA" id="ARBA00022723"/>
    </source>
</evidence>
<keyword evidence="7" id="KW-0227">DNA damage</keyword>
<feature type="compositionally biased region" description="Pro residues" evidence="14">
    <location>
        <begin position="32"/>
        <end position="43"/>
    </location>
</feature>
<feature type="region of interest" description="Disordered" evidence="14">
    <location>
        <begin position="247"/>
        <end position="272"/>
    </location>
</feature>
<feature type="compositionally biased region" description="Low complexity" evidence="14">
    <location>
        <begin position="44"/>
        <end position="59"/>
    </location>
</feature>
<evidence type="ECO:0000256" key="3">
    <source>
        <dbReference type="ARBA" id="ARBA00005313"/>
    </source>
</evidence>
<evidence type="ECO:0000256" key="8">
    <source>
        <dbReference type="ARBA" id="ARBA00022801"/>
    </source>
</evidence>
<protein>
    <recommendedName>
        <fullName evidence="15">ERCC4 domain-containing protein</fullName>
    </recommendedName>
</protein>
<keyword evidence="4" id="KW-0540">Nuclease</keyword>
<evidence type="ECO:0000256" key="4">
    <source>
        <dbReference type="ARBA" id="ARBA00022722"/>
    </source>
</evidence>
<keyword evidence="10" id="KW-0233">DNA recombination</keyword>
<feature type="region of interest" description="Disordered" evidence="14">
    <location>
        <begin position="293"/>
        <end position="338"/>
    </location>
</feature>
<gene>
    <name evidence="16" type="ORF">EYZ11_011437</name>
</gene>
<dbReference type="Proteomes" id="UP000308092">
    <property type="component" value="Unassembled WGS sequence"/>
</dbReference>
<dbReference type="GO" id="GO:0048476">
    <property type="term" value="C:Holliday junction resolvase complex"/>
    <property type="evidence" value="ECO:0007669"/>
    <property type="project" value="InterPro"/>
</dbReference>
<dbReference type="CDD" id="cd20085">
    <property type="entry name" value="XPF_nuclease_Mms4"/>
    <property type="match status" value="1"/>
</dbReference>
<dbReference type="SMART" id="SM00891">
    <property type="entry name" value="ERCC4"/>
    <property type="match status" value="1"/>
</dbReference>
<evidence type="ECO:0000256" key="1">
    <source>
        <dbReference type="ARBA" id="ARBA00001946"/>
    </source>
</evidence>
<dbReference type="GO" id="GO:0000712">
    <property type="term" value="P:resolution of meiotic recombination intermediates"/>
    <property type="evidence" value="ECO:0007669"/>
    <property type="project" value="TreeGrafter"/>
</dbReference>
<name>A0A4S3J2V0_9EURO</name>
<dbReference type="GO" id="GO:0031297">
    <property type="term" value="P:replication fork processing"/>
    <property type="evidence" value="ECO:0007669"/>
    <property type="project" value="TreeGrafter"/>
</dbReference>
<keyword evidence="17" id="KW-1185">Reference proteome</keyword>
<keyword evidence="6" id="KW-0255">Endonuclease</keyword>
<proteinExistence type="inferred from homology"/>
<evidence type="ECO:0000256" key="6">
    <source>
        <dbReference type="ARBA" id="ARBA00022759"/>
    </source>
</evidence>
<keyword evidence="5" id="KW-0479">Metal-binding</keyword>
<feature type="compositionally biased region" description="Basic and acidic residues" evidence="14">
    <location>
        <begin position="303"/>
        <end position="338"/>
    </location>
</feature>
<dbReference type="EMBL" id="SOSA01000706">
    <property type="protein sequence ID" value="THC89120.1"/>
    <property type="molecule type" value="Genomic_DNA"/>
</dbReference>
<dbReference type="InterPro" id="IPR006166">
    <property type="entry name" value="ERCC4_domain"/>
</dbReference>
<evidence type="ECO:0000256" key="13">
    <source>
        <dbReference type="ARBA" id="ARBA00023254"/>
    </source>
</evidence>
<dbReference type="GO" id="GO:0008821">
    <property type="term" value="F:crossover junction DNA endonuclease activity"/>
    <property type="evidence" value="ECO:0007669"/>
    <property type="project" value="TreeGrafter"/>
</dbReference>
<dbReference type="Pfam" id="PF02732">
    <property type="entry name" value="ERCC4"/>
    <property type="match status" value="1"/>
</dbReference>
<dbReference type="PANTHER" id="PTHR21077">
    <property type="entry name" value="EME1 PROTEIN"/>
    <property type="match status" value="1"/>
</dbReference>
<comment type="similarity">
    <text evidence="3">Belongs to the EME1/MMS4 family.</text>
</comment>
<keyword evidence="12" id="KW-0539">Nucleus</keyword>
<dbReference type="GO" id="GO:0006302">
    <property type="term" value="P:double-strand break repair"/>
    <property type="evidence" value="ECO:0007669"/>
    <property type="project" value="TreeGrafter"/>
</dbReference>
<evidence type="ECO:0000259" key="15">
    <source>
        <dbReference type="SMART" id="SM00891"/>
    </source>
</evidence>
<evidence type="ECO:0000256" key="2">
    <source>
        <dbReference type="ARBA" id="ARBA00004123"/>
    </source>
</evidence>
<keyword evidence="9" id="KW-0460">Magnesium</keyword>
<dbReference type="FunFam" id="3.40.50.10130:FF:000010">
    <property type="entry name" value="Crossover junction endonuclease eme1"/>
    <property type="match status" value="1"/>
</dbReference>
<evidence type="ECO:0000313" key="17">
    <source>
        <dbReference type="Proteomes" id="UP000308092"/>
    </source>
</evidence>
<accession>A0A4S3J2V0</accession>
<dbReference type="GO" id="GO:0046872">
    <property type="term" value="F:metal ion binding"/>
    <property type="evidence" value="ECO:0007669"/>
    <property type="project" value="UniProtKB-KW"/>
</dbReference>
<feature type="domain" description="ERCC4" evidence="15">
    <location>
        <begin position="364"/>
        <end position="637"/>
    </location>
</feature>
<evidence type="ECO:0000256" key="12">
    <source>
        <dbReference type="ARBA" id="ARBA00023242"/>
    </source>
</evidence>
<keyword evidence="8" id="KW-0378">Hydrolase</keyword>
<comment type="cofactor">
    <cofactor evidence="1">
        <name>Mg(2+)</name>
        <dbReference type="ChEBI" id="CHEBI:18420"/>
    </cofactor>
</comment>